<proteinExistence type="predicted"/>
<accession>A0A3P6S7K4</accession>
<dbReference type="EMBL" id="UYRV01004900">
    <property type="protein sequence ID" value="VDK52054.1"/>
    <property type="molecule type" value="Genomic_DNA"/>
</dbReference>
<dbReference type="SUPFAM" id="SSF81321">
    <property type="entry name" value="Family A G protein-coupled receptor-like"/>
    <property type="match status" value="1"/>
</dbReference>
<reference evidence="1 2" key="1">
    <citation type="submission" date="2018-11" db="EMBL/GenBank/DDBJ databases">
        <authorList>
            <consortium name="Pathogen Informatics"/>
        </authorList>
    </citation>
    <scope>NUCLEOTIDE SEQUENCE [LARGE SCALE GENOMIC DNA]</scope>
</reference>
<keyword evidence="2" id="KW-1185">Reference proteome</keyword>
<dbReference type="OrthoDB" id="6076970at2759"/>
<name>A0A3P6S7K4_CYLGO</name>
<dbReference type="Gene3D" id="1.20.1070.10">
    <property type="entry name" value="Rhodopsin 7-helix transmembrane proteins"/>
    <property type="match status" value="1"/>
</dbReference>
<protein>
    <recommendedName>
        <fullName evidence="3">G-protein coupled receptors family 1 profile domain-containing protein</fullName>
    </recommendedName>
</protein>
<evidence type="ECO:0000313" key="1">
    <source>
        <dbReference type="EMBL" id="VDK52054.1"/>
    </source>
</evidence>
<dbReference type="AlphaFoldDB" id="A0A3P6S7K4"/>
<evidence type="ECO:0008006" key="3">
    <source>
        <dbReference type="Google" id="ProtNLM"/>
    </source>
</evidence>
<organism evidence="1 2">
    <name type="scientific">Cylicostephanus goldi</name>
    <name type="common">Nematode worm</name>
    <dbReference type="NCBI Taxonomy" id="71465"/>
    <lineage>
        <taxon>Eukaryota</taxon>
        <taxon>Metazoa</taxon>
        <taxon>Ecdysozoa</taxon>
        <taxon>Nematoda</taxon>
        <taxon>Chromadorea</taxon>
        <taxon>Rhabditida</taxon>
        <taxon>Rhabditina</taxon>
        <taxon>Rhabditomorpha</taxon>
        <taxon>Strongyloidea</taxon>
        <taxon>Strongylidae</taxon>
        <taxon>Cylicostephanus</taxon>
    </lineage>
</organism>
<sequence length="87" mass="9693">MLSTVLCIGSGLEAIATFYYNSSTLSAGDTQRSTGRAISSPLLLERIVVNIIHLFPYVNCALNPLLYAYGTENFRIAFKSMFMYTNR</sequence>
<dbReference type="Proteomes" id="UP000271889">
    <property type="component" value="Unassembled WGS sequence"/>
</dbReference>
<evidence type="ECO:0000313" key="2">
    <source>
        <dbReference type="Proteomes" id="UP000271889"/>
    </source>
</evidence>
<gene>
    <name evidence="1" type="ORF">CGOC_LOCUS2237</name>
</gene>